<feature type="region of interest" description="Disordered" evidence="1">
    <location>
        <begin position="48"/>
        <end position="137"/>
    </location>
</feature>
<evidence type="ECO:0000256" key="1">
    <source>
        <dbReference type="SAM" id="MobiDB-lite"/>
    </source>
</evidence>
<feature type="compositionally biased region" description="Basic residues" evidence="1">
    <location>
        <begin position="9"/>
        <end position="20"/>
    </location>
</feature>
<evidence type="ECO:0000259" key="2">
    <source>
        <dbReference type="Pfam" id="PF14016"/>
    </source>
</evidence>
<feature type="region of interest" description="Disordered" evidence="1">
    <location>
        <begin position="1"/>
        <end position="20"/>
    </location>
</feature>
<feature type="compositionally biased region" description="Low complexity" evidence="1">
    <location>
        <begin position="69"/>
        <end position="86"/>
    </location>
</feature>
<gene>
    <name evidence="3" type="ORF">GCM10010211_24970</name>
</gene>
<name>A0ABQ2UZT2_9ACTN</name>
<proteinExistence type="predicted"/>
<evidence type="ECO:0000313" key="3">
    <source>
        <dbReference type="EMBL" id="GGU59093.1"/>
    </source>
</evidence>
<feature type="compositionally biased region" description="Gly residues" evidence="1">
    <location>
        <begin position="87"/>
        <end position="103"/>
    </location>
</feature>
<comment type="caution">
    <text evidence="3">The sequence shown here is derived from an EMBL/GenBank/DDBJ whole genome shotgun (WGS) entry which is preliminary data.</text>
</comment>
<protein>
    <recommendedName>
        <fullName evidence="2">DUF4232 domain-containing protein</fullName>
    </recommendedName>
</protein>
<keyword evidence="4" id="KW-1185">Reference proteome</keyword>
<dbReference type="EMBL" id="BMRP01000007">
    <property type="protein sequence ID" value="GGU59093.1"/>
    <property type="molecule type" value="Genomic_DNA"/>
</dbReference>
<reference evidence="4" key="1">
    <citation type="journal article" date="2019" name="Int. J. Syst. Evol. Microbiol.">
        <title>The Global Catalogue of Microorganisms (GCM) 10K type strain sequencing project: providing services to taxonomists for standard genome sequencing and annotation.</title>
        <authorList>
            <consortium name="The Broad Institute Genomics Platform"/>
            <consortium name="The Broad Institute Genome Sequencing Center for Infectious Disease"/>
            <person name="Wu L."/>
            <person name="Ma J."/>
        </authorList>
    </citation>
    <scope>NUCLEOTIDE SEQUENCE [LARGE SCALE GENOMIC DNA]</scope>
    <source>
        <strain evidence="4">JCM 3399</strain>
    </source>
</reference>
<dbReference type="InterPro" id="IPR025326">
    <property type="entry name" value="DUF4232"/>
</dbReference>
<accession>A0ABQ2UZT2</accession>
<organism evidence="3 4">
    <name type="scientific">Streptomyces albospinus</name>
    <dbReference type="NCBI Taxonomy" id="285515"/>
    <lineage>
        <taxon>Bacteria</taxon>
        <taxon>Bacillati</taxon>
        <taxon>Actinomycetota</taxon>
        <taxon>Actinomycetes</taxon>
        <taxon>Kitasatosporales</taxon>
        <taxon>Streptomycetaceae</taxon>
        <taxon>Streptomyces</taxon>
    </lineage>
</organism>
<dbReference type="Proteomes" id="UP000654471">
    <property type="component" value="Unassembled WGS sequence"/>
</dbReference>
<dbReference type="Pfam" id="PF14016">
    <property type="entry name" value="DUF4232"/>
    <property type="match status" value="1"/>
</dbReference>
<sequence length="275" mass="27247">MPHTDAHARTTRTPRTARRRTVRIAAAGLTAVAALALTACGGQDDPLKTSAAKPFNPAPQDAKDPAANGTKGTQGTQGTEESNASVSGGGSAAKGNASGGRGGNATVTDGSAGTARQRGSHAPGGSTAGRGRGAGHTACDASRIRIVAKPLTRPINHLLLEATNTSGTTCDLYAAPVLAFEDAQSPVPDLPDSKPQAVVTLAPGRSGYAGVMTSGGDGGAHGRTVTSLSVWVAGRDGKGSVGGAAKVALPGGSAYIDDSARVSYWQADPSDAASW</sequence>
<feature type="domain" description="DUF4232" evidence="2">
    <location>
        <begin position="139"/>
        <end position="266"/>
    </location>
</feature>
<dbReference type="RefSeq" id="WP_189299378.1">
    <property type="nucleotide sequence ID" value="NZ_BMRP01000007.1"/>
</dbReference>
<evidence type="ECO:0000313" key="4">
    <source>
        <dbReference type="Proteomes" id="UP000654471"/>
    </source>
</evidence>